<accession>A0ACC1BX60</accession>
<keyword evidence="2" id="KW-1185">Reference proteome</keyword>
<name>A0ACC1BX60_9ROSI</name>
<organism evidence="1 2">
    <name type="scientific">Pistacia atlantica</name>
    <dbReference type="NCBI Taxonomy" id="434234"/>
    <lineage>
        <taxon>Eukaryota</taxon>
        <taxon>Viridiplantae</taxon>
        <taxon>Streptophyta</taxon>
        <taxon>Embryophyta</taxon>
        <taxon>Tracheophyta</taxon>
        <taxon>Spermatophyta</taxon>
        <taxon>Magnoliopsida</taxon>
        <taxon>eudicotyledons</taxon>
        <taxon>Gunneridae</taxon>
        <taxon>Pentapetalae</taxon>
        <taxon>rosids</taxon>
        <taxon>malvids</taxon>
        <taxon>Sapindales</taxon>
        <taxon>Anacardiaceae</taxon>
        <taxon>Pistacia</taxon>
    </lineage>
</organism>
<sequence length="214" mass="24627">MQIIYATLLNVYNEIETEMTSKGKLYRLHYAKEVMKTLVRNYFIEAKWCHENYVPTMDAYMSVALVTGAYQMLTTTSSVGMGDVATIEAFGWLVSNLKLLRAASVICRLMDDIASHKFEQKRGHVASGVECFMKQYDAIEEEPYNEFRKQITDVWKDVNEELLRPTTLPMRLLVRILNFARAIDVIYKDGDGYSDAQVYLKGYITSLFIDPVLI</sequence>
<dbReference type="Proteomes" id="UP001164250">
    <property type="component" value="Chromosome 3"/>
</dbReference>
<reference evidence="2" key="1">
    <citation type="journal article" date="2023" name="G3 (Bethesda)">
        <title>Genome assembly and association tests identify interacting loci associated with vigor, precocity, and sex in interspecific pistachio rootstocks.</title>
        <authorList>
            <person name="Palmer W."/>
            <person name="Jacygrad E."/>
            <person name="Sagayaradj S."/>
            <person name="Cavanaugh K."/>
            <person name="Han R."/>
            <person name="Bertier L."/>
            <person name="Beede B."/>
            <person name="Kafkas S."/>
            <person name="Golino D."/>
            <person name="Preece J."/>
            <person name="Michelmore R."/>
        </authorList>
    </citation>
    <scope>NUCLEOTIDE SEQUENCE [LARGE SCALE GENOMIC DNA]</scope>
</reference>
<evidence type="ECO:0000313" key="2">
    <source>
        <dbReference type="Proteomes" id="UP001164250"/>
    </source>
</evidence>
<comment type="caution">
    <text evidence="1">The sequence shown here is derived from an EMBL/GenBank/DDBJ whole genome shotgun (WGS) entry which is preliminary data.</text>
</comment>
<dbReference type="EMBL" id="CM047899">
    <property type="protein sequence ID" value="KAJ0103670.1"/>
    <property type="molecule type" value="Genomic_DNA"/>
</dbReference>
<proteinExistence type="predicted"/>
<evidence type="ECO:0000313" key="1">
    <source>
        <dbReference type="EMBL" id="KAJ0103670.1"/>
    </source>
</evidence>
<gene>
    <name evidence="1" type="ORF">Patl1_04406</name>
</gene>
<protein>
    <submittedName>
        <fullName evidence="1">Uncharacterized protein</fullName>
    </submittedName>
</protein>